<dbReference type="SUPFAM" id="SSF53795">
    <property type="entry name" value="PEP carboxykinase-like"/>
    <property type="match status" value="1"/>
</dbReference>
<dbReference type="EMBL" id="LCFP01000002">
    <property type="protein sequence ID" value="KKS98382.1"/>
    <property type="molecule type" value="Genomic_DNA"/>
</dbReference>
<dbReference type="STRING" id="1618443.UV73_C0002G0096"/>
<dbReference type="InterPro" id="IPR027417">
    <property type="entry name" value="P-loop_NTPase"/>
</dbReference>
<sequence>MTNNCLFLNIADYYFKINFLENDLKFIFDNLKKEIGSKFSGFISTNIPKKYQFEINIIVSNKFDVFFNRNKKDVYIKFYRYTSPYTVETYYQISIYQFQLILIDGIYRILIKNKAFIFHASANLINGKASLFLGGDGAGKSTIMKILRNKFTPLADDSMIIRKIKDKYYAFQTPFIEKETWLKRKKGKYLLGKIYFINKADFYSIKKISSIESALKKTIELNKHFSITDKEYYQQVKSQMEFTSDFPYQYNLHFGLNKKKVLSLFI</sequence>
<accession>A0A0G1DLB6</accession>
<dbReference type="AlphaFoldDB" id="A0A0G1DLB6"/>
<name>A0A0G1DLB6_9BACT</name>
<evidence type="ECO:0000313" key="1">
    <source>
        <dbReference type="EMBL" id="KKS98382.1"/>
    </source>
</evidence>
<dbReference type="Gene3D" id="3.40.50.300">
    <property type="entry name" value="P-loop containing nucleotide triphosphate hydrolases"/>
    <property type="match status" value="1"/>
</dbReference>
<organism evidence="1 2">
    <name type="scientific">Candidatus Gottesmanbacteria bacterium GW2011_GWA2_43_14</name>
    <dbReference type="NCBI Taxonomy" id="1618443"/>
    <lineage>
        <taxon>Bacteria</taxon>
        <taxon>Candidatus Gottesmaniibacteriota</taxon>
    </lineage>
</organism>
<protein>
    <submittedName>
        <fullName evidence="1">Uncharacterized protein</fullName>
    </submittedName>
</protein>
<reference evidence="1 2" key="1">
    <citation type="journal article" date="2015" name="Nature">
        <title>rRNA introns, odd ribosomes, and small enigmatic genomes across a large radiation of phyla.</title>
        <authorList>
            <person name="Brown C.T."/>
            <person name="Hug L.A."/>
            <person name="Thomas B.C."/>
            <person name="Sharon I."/>
            <person name="Castelle C.J."/>
            <person name="Singh A."/>
            <person name="Wilkins M.J."/>
            <person name="Williams K.H."/>
            <person name="Banfield J.F."/>
        </authorList>
    </citation>
    <scope>NUCLEOTIDE SEQUENCE [LARGE SCALE GENOMIC DNA]</scope>
</reference>
<gene>
    <name evidence="1" type="ORF">UV73_C0002G0096</name>
</gene>
<comment type="caution">
    <text evidence="1">The sequence shown here is derived from an EMBL/GenBank/DDBJ whole genome shotgun (WGS) entry which is preliminary data.</text>
</comment>
<evidence type="ECO:0000313" key="2">
    <source>
        <dbReference type="Proteomes" id="UP000034894"/>
    </source>
</evidence>
<proteinExistence type="predicted"/>
<dbReference type="Proteomes" id="UP000034894">
    <property type="component" value="Unassembled WGS sequence"/>
</dbReference>